<keyword evidence="8" id="KW-1185">Reference proteome</keyword>
<dbReference type="PANTHER" id="PTHR19961">
    <property type="entry name" value="FIMBRIN/PLASTIN"/>
    <property type="match status" value="1"/>
</dbReference>
<dbReference type="AlphaFoldDB" id="A0A137P268"/>
<dbReference type="Gene3D" id="1.10.238.10">
    <property type="entry name" value="EF-hand"/>
    <property type="match status" value="1"/>
</dbReference>
<keyword evidence="3" id="KW-0106">Calcium</keyword>
<evidence type="ECO:0000256" key="3">
    <source>
        <dbReference type="ARBA" id="ARBA00022837"/>
    </source>
</evidence>
<dbReference type="Gene3D" id="1.10.418.10">
    <property type="entry name" value="Calponin-like domain"/>
    <property type="match status" value="4"/>
</dbReference>
<dbReference type="FunFam" id="1.10.418.10:FF:000042">
    <property type="entry name" value="Fimbrin, putative"/>
    <property type="match status" value="1"/>
</dbReference>
<keyword evidence="2" id="KW-0677">Repeat</keyword>
<evidence type="ECO:0000256" key="1">
    <source>
        <dbReference type="ARBA" id="ARBA00022723"/>
    </source>
</evidence>
<dbReference type="GO" id="GO:0031097">
    <property type="term" value="C:medial cortex"/>
    <property type="evidence" value="ECO:0007669"/>
    <property type="project" value="EnsemblFungi"/>
</dbReference>
<dbReference type="Pfam" id="PF00307">
    <property type="entry name" value="CH"/>
    <property type="match status" value="4"/>
</dbReference>
<dbReference type="PROSITE" id="PS00019">
    <property type="entry name" value="ACTININ_1"/>
    <property type="match status" value="1"/>
</dbReference>
<dbReference type="PROSITE" id="PS50222">
    <property type="entry name" value="EF_HAND_2"/>
    <property type="match status" value="1"/>
</dbReference>
<feature type="domain" description="Calponin-homology (CH)" evidence="5">
    <location>
        <begin position="267"/>
        <end position="370"/>
    </location>
</feature>
<dbReference type="GO" id="GO:0044396">
    <property type="term" value="P:actin cortical patch organization"/>
    <property type="evidence" value="ECO:0007669"/>
    <property type="project" value="EnsemblFungi"/>
</dbReference>
<dbReference type="GO" id="GO:0044837">
    <property type="term" value="P:actomyosin contractile ring organization"/>
    <property type="evidence" value="ECO:0007669"/>
    <property type="project" value="EnsemblFungi"/>
</dbReference>
<dbReference type="GO" id="GO:0070649">
    <property type="term" value="P:formin-nucleated actin cable assembly"/>
    <property type="evidence" value="ECO:0007669"/>
    <property type="project" value="EnsemblFungi"/>
</dbReference>
<dbReference type="Proteomes" id="UP000070444">
    <property type="component" value="Unassembled WGS sequence"/>
</dbReference>
<dbReference type="GO" id="GO:0051639">
    <property type="term" value="P:actin filament network formation"/>
    <property type="evidence" value="ECO:0007669"/>
    <property type="project" value="TreeGrafter"/>
</dbReference>
<name>A0A137P268_CONC2</name>
<dbReference type="GO" id="GO:0005509">
    <property type="term" value="F:calcium ion binding"/>
    <property type="evidence" value="ECO:0007669"/>
    <property type="project" value="InterPro"/>
</dbReference>
<evidence type="ECO:0000313" key="8">
    <source>
        <dbReference type="Proteomes" id="UP000070444"/>
    </source>
</evidence>
<dbReference type="SMART" id="SM00033">
    <property type="entry name" value="CH"/>
    <property type="match status" value="4"/>
</dbReference>
<dbReference type="GO" id="GO:0030674">
    <property type="term" value="F:protein-macromolecule adaptor activity"/>
    <property type="evidence" value="ECO:0007669"/>
    <property type="project" value="EnsemblFungi"/>
</dbReference>
<proteinExistence type="predicted"/>
<dbReference type="STRING" id="796925.A0A137P268"/>
<dbReference type="PANTHER" id="PTHR19961:SF18">
    <property type="entry name" value="FI19014P1"/>
    <property type="match status" value="1"/>
</dbReference>
<evidence type="ECO:0000259" key="5">
    <source>
        <dbReference type="PROSITE" id="PS50021"/>
    </source>
</evidence>
<dbReference type="OMA" id="WQLMRKN"/>
<dbReference type="GO" id="GO:0032432">
    <property type="term" value="C:actin filament bundle"/>
    <property type="evidence" value="ECO:0007669"/>
    <property type="project" value="EnsemblFungi"/>
</dbReference>
<dbReference type="InterPro" id="IPR036872">
    <property type="entry name" value="CH_dom_sf"/>
</dbReference>
<dbReference type="EMBL" id="KQ964546">
    <property type="protein sequence ID" value="KXN69146.1"/>
    <property type="molecule type" value="Genomic_DNA"/>
</dbReference>
<dbReference type="GO" id="GO:0099079">
    <property type="term" value="C:actin body"/>
    <property type="evidence" value="ECO:0007669"/>
    <property type="project" value="EnsemblFungi"/>
</dbReference>
<dbReference type="GO" id="GO:0030479">
    <property type="term" value="C:actin cortical patch"/>
    <property type="evidence" value="ECO:0007669"/>
    <property type="project" value="EnsemblFungi"/>
</dbReference>
<dbReference type="InterPro" id="IPR002048">
    <property type="entry name" value="EF_hand_dom"/>
</dbReference>
<feature type="domain" description="Calponin-homology (CH)" evidence="5">
    <location>
        <begin position="390"/>
        <end position="522"/>
    </location>
</feature>
<dbReference type="PROSITE" id="PS50021">
    <property type="entry name" value="CH"/>
    <property type="match status" value="4"/>
</dbReference>
<feature type="domain" description="Calponin-homology (CH)" evidence="5">
    <location>
        <begin position="535"/>
        <end position="643"/>
    </location>
</feature>
<dbReference type="PROSITE" id="PS00020">
    <property type="entry name" value="ACTININ_2"/>
    <property type="match status" value="1"/>
</dbReference>
<protein>
    <recommendedName>
        <fullName evidence="9">Fimbrin</fullName>
    </recommendedName>
</protein>
<dbReference type="InterPro" id="IPR011992">
    <property type="entry name" value="EF-hand-dom_pair"/>
</dbReference>
<sequence>MSNADPIKLKKKFPSLGLGDIQSLIDQFSAVDISGYGSISENEALKLCQQVSDKSTYDQIRTTIKECETNANGTIEIEEFFEIVQKLKSGTAKGVSSTTNAFNQKVITVKGSNQDTAHSINEDEKFEFATHINQALLGDPDLGDRLPIDPNSMQLFDECKDGLVLSKLINTAAADTIDERVLNVGARLNAFKMTENNNLVINSAKAIGCSVVNIGSKDLIEGREHLILGLIWQIIKIGLLAKIDIKYHPELYRLLEDGETLEDFLKLPAEHILLRWFNYHLKNAGWDRRVTNFSKDVKDGQNYTVLLNQLSPNQCSLAPLKENDLYQRAEMVLQNADTLGCRKYLSPKTLVGGNPKLNLAFVAHLFNTHPCLEPLTEQEAVDLIVDEGDDREARAFTLWLNSLNVDPYVNNLYLDVRDGIILLQAIDRINAGAVNWKAVNKPKAGVQTKPLEELEDGEEEEYVPYFARGGISRFKQIENTNYLIELGKQLNFSLVGIQGADITDGQKTLILGLVWQLMRAHVVSTLKSLGSGGRDITDTQMVKWANEKVAKSGKSSKISNFRDSSLRSARYLLDLLDGMRPGIVDYSLVNDARTDEDAKQNALYAISIARKMNATIFLLPEDIVEVKPKMILTFVGSLMAIDNAAN</sequence>
<feature type="domain" description="Calponin-homology (CH)" evidence="5">
    <location>
        <begin position="122"/>
        <end position="239"/>
    </location>
</feature>
<dbReference type="SUPFAM" id="SSF47473">
    <property type="entry name" value="EF-hand"/>
    <property type="match status" value="1"/>
</dbReference>
<dbReference type="OrthoDB" id="431378at2759"/>
<accession>A0A137P268</accession>
<dbReference type="GO" id="GO:0005884">
    <property type="term" value="C:actin filament"/>
    <property type="evidence" value="ECO:0007669"/>
    <property type="project" value="TreeGrafter"/>
</dbReference>
<dbReference type="FunFam" id="1.10.418.10:FF:000010">
    <property type="entry name" value="Plastin-3 isoform 1"/>
    <property type="match status" value="1"/>
</dbReference>
<feature type="domain" description="EF-hand" evidence="6">
    <location>
        <begin position="55"/>
        <end position="90"/>
    </location>
</feature>
<evidence type="ECO:0008006" key="9">
    <source>
        <dbReference type="Google" id="ProtNLM"/>
    </source>
</evidence>
<dbReference type="GO" id="GO:0006897">
    <property type="term" value="P:endocytosis"/>
    <property type="evidence" value="ECO:0007669"/>
    <property type="project" value="EnsemblFungi"/>
</dbReference>
<reference evidence="7 8" key="1">
    <citation type="journal article" date="2015" name="Genome Biol. Evol.">
        <title>Phylogenomic analyses indicate that early fungi evolved digesting cell walls of algal ancestors of land plants.</title>
        <authorList>
            <person name="Chang Y."/>
            <person name="Wang S."/>
            <person name="Sekimoto S."/>
            <person name="Aerts A.L."/>
            <person name="Choi C."/>
            <person name="Clum A."/>
            <person name="LaButti K.M."/>
            <person name="Lindquist E.A."/>
            <person name="Yee Ngan C."/>
            <person name="Ohm R.A."/>
            <person name="Salamov A.A."/>
            <person name="Grigoriev I.V."/>
            <person name="Spatafora J.W."/>
            <person name="Berbee M.L."/>
        </authorList>
    </citation>
    <scope>NUCLEOTIDE SEQUENCE [LARGE SCALE GENOMIC DNA]</scope>
    <source>
        <strain evidence="7 8">NRRL 28638</strain>
    </source>
</reference>
<gene>
    <name evidence="7" type="ORF">CONCODRAFT_40987</name>
</gene>
<dbReference type="GO" id="GO:0120106">
    <property type="term" value="C:mitotic actomyosin contractile ring, distal actin filament layer"/>
    <property type="evidence" value="ECO:0007669"/>
    <property type="project" value="EnsemblFungi"/>
</dbReference>
<dbReference type="SUPFAM" id="SSF47576">
    <property type="entry name" value="Calponin-homology domain, CH-domain"/>
    <property type="match status" value="1"/>
</dbReference>
<keyword evidence="1" id="KW-0479">Metal-binding</keyword>
<dbReference type="GO" id="GO:0051015">
    <property type="term" value="F:actin filament binding"/>
    <property type="evidence" value="ECO:0007669"/>
    <property type="project" value="EnsemblFungi"/>
</dbReference>
<dbReference type="InterPro" id="IPR039959">
    <property type="entry name" value="Fimbrin/Plastin"/>
</dbReference>
<dbReference type="GO" id="GO:0051666">
    <property type="term" value="P:actin cortical patch localization"/>
    <property type="evidence" value="ECO:0007669"/>
    <property type="project" value="EnsemblFungi"/>
</dbReference>
<evidence type="ECO:0000256" key="2">
    <source>
        <dbReference type="ARBA" id="ARBA00022737"/>
    </source>
</evidence>
<dbReference type="InterPro" id="IPR001715">
    <property type="entry name" value="CH_dom"/>
</dbReference>
<keyword evidence="4" id="KW-0009">Actin-binding</keyword>
<dbReference type="InterPro" id="IPR001589">
    <property type="entry name" value="Actinin_actin-bd_CS"/>
</dbReference>
<evidence type="ECO:0000256" key="4">
    <source>
        <dbReference type="ARBA" id="ARBA00023203"/>
    </source>
</evidence>
<evidence type="ECO:0000259" key="6">
    <source>
        <dbReference type="PROSITE" id="PS50222"/>
    </source>
</evidence>
<evidence type="ECO:0000313" key="7">
    <source>
        <dbReference type="EMBL" id="KXN69146.1"/>
    </source>
</evidence>
<organism evidence="7 8">
    <name type="scientific">Conidiobolus coronatus (strain ATCC 28846 / CBS 209.66 / NRRL 28638)</name>
    <name type="common">Delacroixia coronata</name>
    <dbReference type="NCBI Taxonomy" id="796925"/>
    <lineage>
        <taxon>Eukaryota</taxon>
        <taxon>Fungi</taxon>
        <taxon>Fungi incertae sedis</taxon>
        <taxon>Zoopagomycota</taxon>
        <taxon>Entomophthoromycotina</taxon>
        <taxon>Entomophthoromycetes</taxon>
        <taxon>Entomophthorales</taxon>
        <taxon>Ancylistaceae</taxon>
        <taxon>Conidiobolus</taxon>
    </lineage>
</organism>
<dbReference type="FunFam" id="1.10.418.10:FF:000016">
    <property type="entry name" value="Probable fimbrin"/>
    <property type="match status" value="1"/>
</dbReference>